<sequence length="200" mass="22544">MEKPKTYTSPFGKAIYPHISKADVRFKPEGEFHVDLEVDGDKALELVTLVDKCVEKAFEDEKKKGKRKNLKKATLPYKKEDDKYIFKFKMKAKGTNSRTGEAFTQRPAIFDNELKPLNKDIIVWGGSTLRVSFFPREWYTPLLGAGVSLRMKSVQVKNLVEGSSMNGSSQGFEKVEGDSSTKNESDEAEISQENNSSADF</sequence>
<dbReference type="InterPro" id="IPR049476">
    <property type="entry name" value="SBB_BPT7"/>
</dbReference>
<protein>
    <submittedName>
        <fullName evidence="3">Single-stranded DNA-binding protein</fullName>
    </submittedName>
</protein>
<name>A0A1B0Z1L4_9PROT</name>
<evidence type="ECO:0000259" key="2">
    <source>
        <dbReference type="Pfam" id="PF21265"/>
    </source>
</evidence>
<proteinExistence type="predicted"/>
<dbReference type="Pfam" id="PF21265">
    <property type="entry name" value="SBB_T7"/>
    <property type="match status" value="1"/>
</dbReference>
<evidence type="ECO:0000256" key="1">
    <source>
        <dbReference type="SAM" id="MobiDB-lite"/>
    </source>
</evidence>
<feature type="compositionally biased region" description="Basic and acidic residues" evidence="1">
    <location>
        <begin position="173"/>
        <end position="185"/>
    </location>
</feature>
<feature type="domain" description="Single-stranded DNA-binding protein BPT7" evidence="2">
    <location>
        <begin position="16"/>
        <end position="156"/>
    </location>
</feature>
<evidence type="ECO:0000313" key="3">
    <source>
        <dbReference type="EMBL" id="ANO58086.1"/>
    </source>
</evidence>
<reference evidence="3" key="1">
    <citation type="submission" date="2015-11" db="EMBL/GenBank/DDBJ databases">
        <title>Genomes of Abundant and Widespread Viruses from the Deep Ocean.</title>
        <authorList>
            <person name="Mizuno C.M."/>
            <person name="Ghai R."/>
            <person name="Saghai A."/>
            <person name="Lopez-Garcia P."/>
            <person name="Rodriguez-Valera F."/>
        </authorList>
    </citation>
    <scope>NUCLEOTIDE SEQUENCE</scope>
</reference>
<dbReference type="AlphaFoldDB" id="A0A1B0Z1L4"/>
<accession>A0A1B0Z1L4</accession>
<dbReference type="InterPro" id="IPR012340">
    <property type="entry name" value="NA-bd_OB-fold"/>
</dbReference>
<dbReference type="Gene3D" id="2.40.50.140">
    <property type="entry name" value="Nucleic acid-binding proteins"/>
    <property type="match status" value="1"/>
</dbReference>
<dbReference type="EMBL" id="KT997797">
    <property type="protein sequence ID" value="ANO58086.1"/>
    <property type="molecule type" value="Genomic_DNA"/>
</dbReference>
<dbReference type="SUPFAM" id="SSF50249">
    <property type="entry name" value="Nucleic acid-binding proteins"/>
    <property type="match status" value="1"/>
</dbReference>
<keyword evidence="3" id="KW-0238">DNA-binding</keyword>
<dbReference type="GO" id="GO:0003677">
    <property type="term" value="F:DNA binding"/>
    <property type="evidence" value="ECO:0007669"/>
    <property type="project" value="UniProtKB-KW"/>
</dbReference>
<feature type="region of interest" description="Disordered" evidence="1">
    <location>
        <begin position="162"/>
        <end position="200"/>
    </location>
</feature>
<organism evidence="3">
    <name type="scientific">uncultured Alphaproteobacteria bacterium</name>
    <dbReference type="NCBI Taxonomy" id="91750"/>
    <lineage>
        <taxon>Bacteria</taxon>
        <taxon>Pseudomonadati</taxon>
        <taxon>Pseudomonadota</taxon>
        <taxon>Alphaproteobacteria</taxon>
        <taxon>environmental samples</taxon>
    </lineage>
</organism>
<feature type="compositionally biased region" description="Polar residues" evidence="1">
    <location>
        <begin position="191"/>
        <end position="200"/>
    </location>
</feature>
<feature type="compositionally biased region" description="Polar residues" evidence="1">
    <location>
        <begin position="162"/>
        <end position="171"/>
    </location>
</feature>